<dbReference type="Proteomes" id="UP001235303">
    <property type="component" value="Unassembled WGS sequence"/>
</dbReference>
<evidence type="ECO:0000313" key="2">
    <source>
        <dbReference type="Proteomes" id="UP001235303"/>
    </source>
</evidence>
<proteinExistence type="predicted"/>
<name>A0ABT7AR23_9CYAN</name>
<dbReference type="PANTHER" id="PTHR35690">
    <property type="entry name" value="OS01G0363500 PROTEIN"/>
    <property type="match status" value="1"/>
</dbReference>
<dbReference type="RefSeq" id="WP_283753106.1">
    <property type="nucleotide sequence ID" value="NZ_JAQOSP010000055.1"/>
</dbReference>
<dbReference type="PANTHER" id="PTHR35690:SF1">
    <property type="entry name" value="OS01G0363500 PROTEIN"/>
    <property type="match status" value="1"/>
</dbReference>
<comment type="caution">
    <text evidence="1">The sequence shown here is derived from an EMBL/GenBank/DDBJ whole genome shotgun (WGS) entry which is preliminary data.</text>
</comment>
<accession>A0ABT7AR23</accession>
<reference evidence="1 2" key="1">
    <citation type="submission" date="2023-01" db="EMBL/GenBank/DDBJ databases">
        <title>Novel diversity within Roseofilum (Cyanobacteria; Desertifilaceae) from marine benthic mats with descriptions of four novel species.</title>
        <authorList>
            <person name="Wang Y."/>
            <person name="Berthold D.E."/>
            <person name="Hu J."/>
            <person name="Lefler F.W."/>
            <person name="Laughinghouse H.D. IV."/>
        </authorList>
    </citation>
    <scope>NUCLEOTIDE SEQUENCE [LARGE SCALE GENOMIC DNA]</scope>
    <source>
        <strain evidence="1 2">BLCC-M154</strain>
    </source>
</reference>
<gene>
    <name evidence="1" type="ORF">PMG71_07910</name>
</gene>
<evidence type="ECO:0008006" key="3">
    <source>
        <dbReference type="Google" id="ProtNLM"/>
    </source>
</evidence>
<keyword evidence="2" id="KW-1185">Reference proteome</keyword>
<dbReference type="EMBL" id="JAQOSP010000055">
    <property type="protein sequence ID" value="MDJ1169346.1"/>
    <property type="molecule type" value="Genomic_DNA"/>
</dbReference>
<evidence type="ECO:0000313" key="1">
    <source>
        <dbReference type="EMBL" id="MDJ1169346.1"/>
    </source>
</evidence>
<protein>
    <recommendedName>
        <fullName evidence="3">Fibrillin</fullName>
    </recommendedName>
</protein>
<organism evidence="1 2">
    <name type="scientific">Roseofilum acuticapitatum BLCC-M154</name>
    <dbReference type="NCBI Taxonomy" id="3022444"/>
    <lineage>
        <taxon>Bacteria</taxon>
        <taxon>Bacillati</taxon>
        <taxon>Cyanobacteriota</taxon>
        <taxon>Cyanophyceae</taxon>
        <taxon>Desertifilales</taxon>
        <taxon>Desertifilaceae</taxon>
        <taxon>Roseofilum</taxon>
        <taxon>Roseofilum acuticapitatum</taxon>
    </lineage>
</organism>
<sequence length="206" mass="23522">MKMTNLAVLEQTVASMLNPKLATPDAGEVVEELLDWEKRAKREKVPYGFEQLEGAWRLCWIAGEKQRGRSLNLTQMKLAQTLLRVIPIQLVYRPLPDFEALERDKFEAGEVENRIQIGLFTLVVFGPAKHLKSNSIIAFDFTTMQVKFFNKVLFSTLIRNGENRNAQFYGAPIRELAFFNYFLVKENLIAARGRGGGLALWGRVNE</sequence>